<dbReference type="EMBL" id="FNAV01000032">
    <property type="protein sequence ID" value="SDF58748.1"/>
    <property type="molecule type" value="Genomic_DNA"/>
</dbReference>
<proteinExistence type="predicted"/>
<reference evidence="2" key="1">
    <citation type="submission" date="2016-10" db="EMBL/GenBank/DDBJ databases">
        <authorList>
            <person name="Varghese N."/>
            <person name="Submissions S."/>
        </authorList>
    </citation>
    <scope>NUCLEOTIDE SEQUENCE [LARGE SCALE GENOMIC DNA]</scope>
    <source>
        <strain evidence="2">DSM 10146</strain>
    </source>
</reference>
<dbReference type="OrthoDB" id="7866344at2"/>
<dbReference type="AlphaFoldDB" id="A0A1G7MAF5"/>
<dbReference type="STRING" id="282683.SAMN04488105_1326"/>
<name>A0A1G7MAF5_9RHOB</name>
<evidence type="ECO:0000313" key="2">
    <source>
        <dbReference type="Proteomes" id="UP000198994"/>
    </source>
</evidence>
<evidence type="ECO:0000313" key="1">
    <source>
        <dbReference type="EMBL" id="SDF58748.1"/>
    </source>
</evidence>
<keyword evidence="2" id="KW-1185">Reference proteome</keyword>
<dbReference type="Proteomes" id="UP000198994">
    <property type="component" value="Unassembled WGS sequence"/>
</dbReference>
<gene>
    <name evidence="1" type="ORF">SAMN04488105_1326</name>
</gene>
<organism evidence="1 2">
    <name type="scientific">Salipiger thiooxidans</name>
    <dbReference type="NCBI Taxonomy" id="282683"/>
    <lineage>
        <taxon>Bacteria</taxon>
        <taxon>Pseudomonadati</taxon>
        <taxon>Pseudomonadota</taxon>
        <taxon>Alphaproteobacteria</taxon>
        <taxon>Rhodobacterales</taxon>
        <taxon>Roseobacteraceae</taxon>
        <taxon>Salipiger</taxon>
    </lineage>
</organism>
<protein>
    <submittedName>
        <fullName evidence="1">Uncharacterized protein</fullName>
    </submittedName>
</protein>
<accession>A0A1G7MAF5</accession>
<sequence length="134" mass="15153">MIYRAILFLALTTDPVMADQIELRNSIQSAETDRYGCAIRPRPEHLTLSSFRDSWRSVAADKLYSLRRYQLVLGTGSCDCAVLQPEWSIIEDEYQGLGFADGPSSTYDDWADTAYFPMISGLRNAVRDLCEEAE</sequence>